<dbReference type="InterPro" id="IPR045886">
    <property type="entry name" value="ThiF/MoeB/HesA"/>
</dbReference>
<dbReference type="GO" id="GO:0061504">
    <property type="term" value="P:cyclic threonylcarbamoyladenosine biosynthetic process"/>
    <property type="evidence" value="ECO:0007669"/>
    <property type="project" value="TreeGrafter"/>
</dbReference>
<evidence type="ECO:0000259" key="1">
    <source>
        <dbReference type="Pfam" id="PF00899"/>
    </source>
</evidence>
<dbReference type="PANTHER" id="PTHR43267">
    <property type="entry name" value="TRNA THREONYLCARBAMOYLADENOSINE DEHYDRATASE"/>
    <property type="match status" value="1"/>
</dbReference>
<dbReference type="NCBIfam" id="NF006395">
    <property type="entry name" value="PRK08644.1"/>
    <property type="match status" value="1"/>
</dbReference>
<organism evidence="2 3">
    <name type="scientific">Candidatus Omnitrophus magneticus</name>
    <dbReference type="NCBI Taxonomy" id="1609969"/>
    <lineage>
        <taxon>Bacteria</taxon>
        <taxon>Pseudomonadati</taxon>
        <taxon>Candidatus Omnitrophota</taxon>
        <taxon>Candidatus Omnitrophus</taxon>
    </lineage>
</organism>
<protein>
    <submittedName>
        <fullName evidence="2">Thiamine biosynthesis protein ThiF</fullName>
    </submittedName>
</protein>
<dbReference type="InterPro" id="IPR035985">
    <property type="entry name" value="Ubiquitin-activating_enz"/>
</dbReference>
<dbReference type="InterPro" id="IPR012729">
    <property type="entry name" value="ThiF_fam2"/>
</dbReference>
<reference evidence="2 3" key="1">
    <citation type="submission" date="2015-02" db="EMBL/GenBank/DDBJ databases">
        <title>Single-cell genomics of uncultivated deep-branching MTB reveals a conserved set of magnetosome genes.</title>
        <authorList>
            <person name="Kolinko S."/>
            <person name="Richter M."/>
            <person name="Glockner F.O."/>
            <person name="Brachmann A."/>
            <person name="Schuler D."/>
        </authorList>
    </citation>
    <scope>NUCLEOTIDE SEQUENCE [LARGE SCALE GENOMIC DNA]</scope>
    <source>
        <strain evidence="2">SKK-01</strain>
    </source>
</reference>
<dbReference type="SUPFAM" id="SSF69572">
    <property type="entry name" value="Activating enzymes of the ubiquitin-like proteins"/>
    <property type="match status" value="1"/>
</dbReference>
<dbReference type="PANTHER" id="PTHR43267:SF3">
    <property type="entry name" value="THIF PROTEIN"/>
    <property type="match status" value="1"/>
</dbReference>
<dbReference type="GO" id="GO:0008641">
    <property type="term" value="F:ubiquitin-like modifier activating enzyme activity"/>
    <property type="evidence" value="ECO:0007669"/>
    <property type="project" value="InterPro"/>
</dbReference>
<feature type="domain" description="THIF-type NAD/FAD binding fold" evidence="1">
    <location>
        <begin position="9"/>
        <end position="147"/>
    </location>
</feature>
<name>A0A0F0CPD1_9BACT</name>
<gene>
    <name evidence="2" type="ORF">OMAG_002855</name>
</gene>
<dbReference type="Gene3D" id="3.40.50.720">
    <property type="entry name" value="NAD(P)-binding Rossmann-like Domain"/>
    <property type="match status" value="1"/>
</dbReference>
<proteinExistence type="predicted"/>
<dbReference type="Pfam" id="PF00899">
    <property type="entry name" value="ThiF"/>
    <property type="match status" value="1"/>
</dbReference>
<dbReference type="GO" id="GO:0061503">
    <property type="term" value="F:tRNA threonylcarbamoyladenosine dehydratase"/>
    <property type="evidence" value="ECO:0007669"/>
    <property type="project" value="TreeGrafter"/>
</dbReference>
<dbReference type="EMBL" id="JYNY01000627">
    <property type="protein sequence ID" value="KJJ83280.1"/>
    <property type="molecule type" value="Genomic_DNA"/>
</dbReference>
<dbReference type="PATRIC" id="fig|1609969.3.peg.3067"/>
<comment type="caution">
    <text evidence="2">The sequence shown here is derived from an EMBL/GenBank/DDBJ whole genome shotgun (WGS) entry which is preliminary data.</text>
</comment>
<dbReference type="NCBIfam" id="TIGR02354">
    <property type="entry name" value="thiF_fam2"/>
    <property type="match status" value="1"/>
</dbReference>
<dbReference type="Proteomes" id="UP000033428">
    <property type="component" value="Unassembled WGS sequence"/>
</dbReference>
<accession>A0A0F0CPD1</accession>
<dbReference type="InterPro" id="IPR000594">
    <property type="entry name" value="ThiF_NAD_FAD-bd"/>
</dbReference>
<keyword evidence="3" id="KW-1185">Reference proteome</keyword>
<sequence length="201" mass="22187">MNEFEKSILKYVGENNFKKIQSAEIGIAGAGGLGSNCAHILARTGFKKFTIIDFDVITYSNLNRQFYFYDEAGKIKIEVLSETLKRINPDIEITAIQKKIEPSNIKSIFKNCDIIVEALDKAEAKAFLIENLACHGRFMVSVSGVAGFGLSDEIKTYRLNSNLVVIGDLKSDTENSPPMAPRVIIAAAKQAETVISYVLSR</sequence>
<evidence type="ECO:0000313" key="3">
    <source>
        <dbReference type="Proteomes" id="UP000033428"/>
    </source>
</evidence>
<dbReference type="AlphaFoldDB" id="A0A0F0CPD1"/>
<evidence type="ECO:0000313" key="2">
    <source>
        <dbReference type="EMBL" id="KJJ83280.1"/>
    </source>
</evidence>